<feature type="domain" description="Chitin-binding type-2" evidence="7">
    <location>
        <begin position="24"/>
        <end position="83"/>
    </location>
</feature>
<dbReference type="Proteomes" id="UP000440578">
    <property type="component" value="Unassembled WGS sequence"/>
</dbReference>
<reference evidence="8 9" key="1">
    <citation type="submission" date="2019-07" db="EMBL/GenBank/DDBJ databases">
        <title>Draft genome assembly of a fouling barnacle, Amphibalanus amphitrite (Darwin, 1854): The first reference genome for Thecostraca.</title>
        <authorList>
            <person name="Kim W."/>
        </authorList>
    </citation>
    <scope>NUCLEOTIDE SEQUENCE [LARGE SCALE GENOMIC DNA]</scope>
    <source>
        <strain evidence="8">SNU_AA5</strain>
        <tissue evidence="8">Soma without cirri and trophi</tissue>
    </source>
</reference>
<evidence type="ECO:0000256" key="1">
    <source>
        <dbReference type="ARBA" id="ARBA00022669"/>
    </source>
</evidence>
<keyword evidence="9" id="KW-1185">Reference proteome</keyword>
<dbReference type="GO" id="GO:0005576">
    <property type="term" value="C:extracellular region"/>
    <property type="evidence" value="ECO:0007669"/>
    <property type="project" value="InterPro"/>
</dbReference>
<evidence type="ECO:0000256" key="6">
    <source>
        <dbReference type="SAM" id="SignalP"/>
    </source>
</evidence>
<accession>A0A6A4VT55</accession>
<feature type="signal peptide" evidence="6">
    <location>
        <begin position="1"/>
        <end position="21"/>
    </location>
</feature>
<dbReference type="PANTHER" id="PTHR23301">
    <property type="entry name" value="CHITIN BINDING PERITROPHIN-A"/>
    <property type="match status" value="1"/>
</dbReference>
<dbReference type="SUPFAM" id="SSF57625">
    <property type="entry name" value="Invertebrate chitin-binding proteins"/>
    <property type="match status" value="7"/>
</dbReference>
<dbReference type="PANTHER" id="PTHR23301:SF0">
    <property type="entry name" value="CHITIN-BINDING TYPE-2 DOMAIN-CONTAINING PROTEIN-RELATED"/>
    <property type="match status" value="1"/>
</dbReference>
<dbReference type="EMBL" id="VIIS01001657">
    <property type="protein sequence ID" value="KAF0294794.1"/>
    <property type="molecule type" value="Genomic_DNA"/>
</dbReference>
<dbReference type="SMART" id="SM00494">
    <property type="entry name" value="ChtBD2"/>
    <property type="match status" value="7"/>
</dbReference>
<organism evidence="8 9">
    <name type="scientific">Amphibalanus amphitrite</name>
    <name type="common">Striped barnacle</name>
    <name type="synonym">Balanus amphitrite</name>
    <dbReference type="NCBI Taxonomy" id="1232801"/>
    <lineage>
        <taxon>Eukaryota</taxon>
        <taxon>Metazoa</taxon>
        <taxon>Ecdysozoa</taxon>
        <taxon>Arthropoda</taxon>
        <taxon>Crustacea</taxon>
        <taxon>Multicrustacea</taxon>
        <taxon>Cirripedia</taxon>
        <taxon>Thoracica</taxon>
        <taxon>Thoracicalcarea</taxon>
        <taxon>Balanomorpha</taxon>
        <taxon>Balanoidea</taxon>
        <taxon>Balanidae</taxon>
        <taxon>Amphibalaninae</taxon>
        <taxon>Amphibalanus</taxon>
    </lineage>
</organism>
<feature type="domain" description="Chitin-binding type-2" evidence="7">
    <location>
        <begin position="192"/>
        <end position="251"/>
    </location>
</feature>
<dbReference type="OrthoDB" id="6371962at2759"/>
<keyword evidence="4" id="KW-1015">Disulfide bond</keyword>
<dbReference type="Gene3D" id="2.170.140.10">
    <property type="entry name" value="Chitin binding domain"/>
    <property type="match status" value="7"/>
</dbReference>
<proteinExistence type="predicted"/>
<evidence type="ECO:0000256" key="5">
    <source>
        <dbReference type="ARBA" id="ARBA00023180"/>
    </source>
</evidence>
<feature type="domain" description="Chitin-binding type-2" evidence="7">
    <location>
        <begin position="352"/>
        <end position="411"/>
    </location>
</feature>
<dbReference type="Pfam" id="PF01607">
    <property type="entry name" value="CBM_14"/>
    <property type="match status" value="7"/>
</dbReference>
<feature type="domain" description="Chitin-binding type-2" evidence="7">
    <location>
        <begin position="273"/>
        <end position="332"/>
    </location>
</feature>
<evidence type="ECO:0000256" key="3">
    <source>
        <dbReference type="ARBA" id="ARBA00022737"/>
    </source>
</evidence>
<keyword evidence="1" id="KW-0147">Chitin-binding</keyword>
<evidence type="ECO:0000259" key="7">
    <source>
        <dbReference type="PROSITE" id="PS50940"/>
    </source>
</evidence>
<feature type="domain" description="Chitin-binding type-2" evidence="7">
    <location>
        <begin position="519"/>
        <end position="578"/>
    </location>
</feature>
<feature type="chain" id="PRO_5025521000" evidence="6">
    <location>
        <begin position="22"/>
        <end position="591"/>
    </location>
</feature>
<keyword evidence="3" id="KW-0677">Repeat</keyword>
<name>A0A6A4VT55_AMPAM</name>
<dbReference type="InterPro" id="IPR051940">
    <property type="entry name" value="Chitin_bind-dev_reg"/>
</dbReference>
<evidence type="ECO:0000313" key="9">
    <source>
        <dbReference type="Proteomes" id="UP000440578"/>
    </source>
</evidence>
<dbReference type="PROSITE" id="PS50940">
    <property type="entry name" value="CHIT_BIND_II"/>
    <property type="match status" value="7"/>
</dbReference>
<dbReference type="GO" id="GO:0008061">
    <property type="term" value="F:chitin binding"/>
    <property type="evidence" value="ECO:0007669"/>
    <property type="project" value="UniProtKB-KW"/>
</dbReference>
<evidence type="ECO:0000256" key="2">
    <source>
        <dbReference type="ARBA" id="ARBA00022729"/>
    </source>
</evidence>
<dbReference type="InterPro" id="IPR002557">
    <property type="entry name" value="Chitin-bd_dom"/>
</dbReference>
<keyword evidence="2 6" id="KW-0732">Signal</keyword>
<protein>
    <submittedName>
        <fullName evidence="8">Protein obstructor-E</fullName>
    </submittedName>
</protein>
<feature type="domain" description="Chitin-binding type-2" evidence="7">
    <location>
        <begin position="107"/>
        <end position="166"/>
    </location>
</feature>
<sequence>MRWLVPLRAVCLTALVCCALSAPTAPCPSTSPDQQVFVTSNSSCAEFYLCSNGVPHLLVCPGDLYFNPVTRRCDYRHNVPCDLAAPPAAAVSAPAGQRAHHPAVSGAPVCPDPPGRYPALFPNPDSCSTYYMCAGTTAVLMPCPEGLLFNNDTWTCDFPSNVVCPELYAAAAARSGSLSAAASVSKGTPPPSDKCPSVDGTYPVLLPNPDDCGSFYMCSHGTAYLVICMPGLWFNNNTWTCDYPENVQCNPSGTVAVTGVKALLSVRQQMEVANDCPAVDGTYPTLLPNPANCSTFYMCSHGAPYLYTCPAGLHFNKYTSTCDYPWRARCTETEGTKALKRGAPTAKVPSAVLTCPSVDGKYPTFLPNPFDCTSYYMCSHGVAYLYYCPAGLHFNRYINTCDYPYRAQCTEIDDKTSAETGALSGAGALVSAESASTCPAVDGKYPTFLPNPYDCTTFYMCSHGVPYLFHCPAGLEFNKYSNTCVSPLHSQCTEIEGKKSMNSVAAPNPGNVRAVSEPAGTCPERDGANPVFLPNPQDCSTFYLCSNGVPYLQHCPEGLEFNSRTNTCDFSWHAGCQEINGTAAAQPALSP</sequence>
<comment type="caution">
    <text evidence="8">The sequence shown here is derived from an EMBL/GenBank/DDBJ whole genome shotgun (WGS) entry which is preliminary data.</text>
</comment>
<keyword evidence="5" id="KW-0325">Glycoprotein</keyword>
<gene>
    <name evidence="8" type="primary">obst-E_0</name>
    <name evidence="8" type="ORF">FJT64_007576</name>
</gene>
<evidence type="ECO:0000313" key="8">
    <source>
        <dbReference type="EMBL" id="KAF0294794.1"/>
    </source>
</evidence>
<evidence type="ECO:0000256" key="4">
    <source>
        <dbReference type="ARBA" id="ARBA00023157"/>
    </source>
</evidence>
<feature type="domain" description="Chitin-binding type-2" evidence="7">
    <location>
        <begin position="435"/>
        <end position="494"/>
    </location>
</feature>
<dbReference type="AlphaFoldDB" id="A0A6A4VT55"/>
<dbReference type="InterPro" id="IPR036508">
    <property type="entry name" value="Chitin-bd_dom_sf"/>
</dbReference>